<evidence type="ECO:0000313" key="2">
    <source>
        <dbReference type="EMBL" id="ERN05334.1"/>
    </source>
</evidence>
<gene>
    <name evidence="2" type="ORF">AMTR_s00007p00182110</name>
</gene>
<dbReference type="EMBL" id="KI394011">
    <property type="protein sequence ID" value="ERN05334.1"/>
    <property type="molecule type" value="Genomic_DNA"/>
</dbReference>
<dbReference type="STRING" id="13333.W1PCA8"/>
<proteinExistence type="predicted"/>
<dbReference type="Proteomes" id="UP000017836">
    <property type="component" value="Unassembled WGS sequence"/>
</dbReference>
<organism evidence="2 3">
    <name type="scientific">Amborella trichopoda</name>
    <dbReference type="NCBI Taxonomy" id="13333"/>
    <lineage>
        <taxon>Eukaryota</taxon>
        <taxon>Viridiplantae</taxon>
        <taxon>Streptophyta</taxon>
        <taxon>Embryophyta</taxon>
        <taxon>Tracheophyta</taxon>
        <taxon>Spermatophyta</taxon>
        <taxon>Magnoliopsida</taxon>
        <taxon>Amborellales</taxon>
        <taxon>Amborellaceae</taxon>
        <taxon>Amborella</taxon>
    </lineage>
</organism>
<keyword evidence="3" id="KW-1185">Reference proteome</keyword>
<name>W1PCA8_AMBTC</name>
<evidence type="ECO:0000313" key="3">
    <source>
        <dbReference type="Proteomes" id="UP000017836"/>
    </source>
</evidence>
<protein>
    <submittedName>
        <fullName evidence="2">Uncharacterized protein</fullName>
    </submittedName>
</protein>
<accession>W1PCA8</accession>
<dbReference type="OrthoDB" id="1934145at2759"/>
<sequence>MALPSPPISFPFPVSLNPPSANRLAISPAITATKAQQSEESSGPDETLNPTDSESGDFDTRLSQVRLRYRSGTGKKAEVRKAKKGKQTSKKAGVFLPPVPLKEAVSGGLKVDFGFTSYSERLNGWLACLGLVALVLVELGSGQGLLKYHPGPVIFLQVYTVAAASALFVKFEKEKIGVWPEKKDVNA</sequence>
<dbReference type="HOGENOM" id="CLU_074238_1_0_1"/>
<reference evidence="3" key="1">
    <citation type="journal article" date="2013" name="Science">
        <title>The Amborella genome and the evolution of flowering plants.</title>
        <authorList>
            <consortium name="Amborella Genome Project"/>
        </authorList>
    </citation>
    <scope>NUCLEOTIDE SEQUENCE [LARGE SCALE GENOMIC DNA]</scope>
</reference>
<dbReference type="GO" id="GO:0009535">
    <property type="term" value="C:chloroplast thylakoid membrane"/>
    <property type="evidence" value="ECO:0000318"/>
    <property type="project" value="GO_Central"/>
</dbReference>
<dbReference type="Gramene" id="ERN05334">
    <property type="protein sequence ID" value="ERN05334"/>
    <property type="gene ID" value="AMTR_s00007p00182110"/>
</dbReference>
<dbReference type="OMA" id="KFHAPSY"/>
<dbReference type="AlphaFoldDB" id="W1PCA8"/>
<feature type="region of interest" description="Disordered" evidence="1">
    <location>
        <begin position="28"/>
        <end position="60"/>
    </location>
</feature>
<dbReference type="KEGG" id="atr:18433510"/>
<evidence type="ECO:0000256" key="1">
    <source>
        <dbReference type="SAM" id="MobiDB-lite"/>
    </source>
</evidence>
<dbReference type="eggNOG" id="KOG0552">
    <property type="taxonomic scope" value="Eukaryota"/>
</dbReference>